<protein>
    <recommendedName>
        <fullName evidence="1">Enoyl reductase (ER) domain-containing protein</fullName>
    </recommendedName>
</protein>
<evidence type="ECO:0000313" key="2">
    <source>
        <dbReference type="EMBL" id="KAE8263063.1"/>
    </source>
</evidence>
<proteinExistence type="predicted"/>
<dbReference type="Gene3D" id="3.40.50.720">
    <property type="entry name" value="NAD(P)-binding Rossmann-like Domain"/>
    <property type="match status" value="1"/>
</dbReference>
<dbReference type="InterPro" id="IPR020843">
    <property type="entry name" value="ER"/>
</dbReference>
<dbReference type="PANTHER" id="PTHR45033:SF2">
    <property type="entry name" value="ZINC-TYPE ALCOHOL DEHYDROGENASE-LIKE PROTEIN C1773.06C"/>
    <property type="match status" value="1"/>
</dbReference>
<evidence type="ECO:0000313" key="3">
    <source>
        <dbReference type="Proteomes" id="UP000078113"/>
    </source>
</evidence>
<dbReference type="InterPro" id="IPR013154">
    <property type="entry name" value="ADH-like_N"/>
</dbReference>
<dbReference type="PANTHER" id="PTHR45033">
    <property type="match status" value="1"/>
</dbReference>
<dbReference type="AlphaFoldDB" id="A0A8X7N105"/>
<dbReference type="Gene3D" id="3.90.180.10">
    <property type="entry name" value="Medium-chain alcohol dehydrogenases, catalytic domain"/>
    <property type="match status" value="1"/>
</dbReference>
<dbReference type="Pfam" id="PF00107">
    <property type="entry name" value="ADH_zinc_N"/>
    <property type="match status" value="1"/>
</dbReference>
<feature type="domain" description="Enoyl reductase (ER)" evidence="1">
    <location>
        <begin position="18"/>
        <end position="354"/>
    </location>
</feature>
<sequence>MSNTNTFWHLPPIKDRKGWNSLVKKTDNIPKPGPKEILVKLRASSLNFRDLTISQNQYPLTLKDDWVIPASDGAGEVVGLGEGSTLWKEGDRVVSIFNRDHLYGPTPTAEEATTGFGGAIDGFLTHYAVVPETAVVPIPEYLSFEEAATLTCAAVTAWNGLYGIESQSLKPGQTVLVQGTGGVSVFALQIALAAGANVIATSSSQKKFDKVMQTLDPAQRSRVQFINYTEVKEWGKEAVKLNKGKGVDFVVEIGGAGTVEQSFEAIKLGGVIANIGHRAAVGEEGVPHVPYLALTKGVLFRGTLIGSRQQFLNMLRTFEAHKVKPLIDSEFSFEDTPKAYEHLSSGSHIGKIVIKIP</sequence>
<dbReference type="InterPro" id="IPR052711">
    <property type="entry name" value="Zinc_ADH-like"/>
</dbReference>
<dbReference type="InterPro" id="IPR013149">
    <property type="entry name" value="ADH-like_C"/>
</dbReference>
<keyword evidence="3" id="KW-1185">Reference proteome</keyword>
<dbReference type="Pfam" id="PF08240">
    <property type="entry name" value="ADH_N"/>
    <property type="match status" value="1"/>
</dbReference>
<dbReference type="Proteomes" id="UP000078113">
    <property type="component" value="Unassembled WGS sequence"/>
</dbReference>
<dbReference type="GO" id="GO:0016491">
    <property type="term" value="F:oxidoreductase activity"/>
    <property type="evidence" value="ECO:0007669"/>
    <property type="project" value="InterPro"/>
</dbReference>
<dbReference type="EMBL" id="LWDG02000705">
    <property type="protein sequence ID" value="KAE8263063.1"/>
    <property type="molecule type" value="Genomic_DNA"/>
</dbReference>
<dbReference type="SUPFAM" id="SSF51735">
    <property type="entry name" value="NAD(P)-binding Rossmann-fold domains"/>
    <property type="match status" value="1"/>
</dbReference>
<dbReference type="CDD" id="cd08276">
    <property type="entry name" value="MDR7"/>
    <property type="match status" value="1"/>
</dbReference>
<accession>A0A8X7N105</accession>
<evidence type="ECO:0000259" key="1">
    <source>
        <dbReference type="SMART" id="SM00829"/>
    </source>
</evidence>
<reference evidence="2" key="2">
    <citation type="journal article" date="2019" name="IMA Fungus">
        <title>Genome sequencing and comparison of five Tilletia species to identify candidate genes for the detection of regulated species infecting wheat.</title>
        <authorList>
            <person name="Nguyen H.D.T."/>
            <person name="Sultana T."/>
            <person name="Kesanakurti P."/>
            <person name="Hambleton S."/>
        </authorList>
    </citation>
    <scope>NUCLEOTIDE SEQUENCE</scope>
    <source>
        <strain evidence="2">DAOMC 236422</strain>
    </source>
</reference>
<dbReference type="InterPro" id="IPR011032">
    <property type="entry name" value="GroES-like_sf"/>
</dbReference>
<dbReference type="SUPFAM" id="SSF50129">
    <property type="entry name" value="GroES-like"/>
    <property type="match status" value="1"/>
</dbReference>
<comment type="caution">
    <text evidence="2">The sequence shown here is derived from an EMBL/GenBank/DDBJ whole genome shotgun (WGS) entry which is preliminary data.</text>
</comment>
<organism evidence="2 3">
    <name type="scientific">Tilletia walkeri</name>
    <dbReference type="NCBI Taxonomy" id="117179"/>
    <lineage>
        <taxon>Eukaryota</taxon>
        <taxon>Fungi</taxon>
        <taxon>Dikarya</taxon>
        <taxon>Basidiomycota</taxon>
        <taxon>Ustilaginomycotina</taxon>
        <taxon>Exobasidiomycetes</taxon>
        <taxon>Tilletiales</taxon>
        <taxon>Tilletiaceae</taxon>
        <taxon>Tilletia</taxon>
    </lineage>
</organism>
<gene>
    <name evidence="2" type="ORF">A4X09_0g7327</name>
</gene>
<dbReference type="InterPro" id="IPR036291">
    <property type="entry name" value="NAD(P)-bd_dom_sf"/>
</dbReference>
<reference evidence="2" key="1">
    <citation type="submission" date="2016-04" db="EMBL/GenBank/DDBJ databases">
        <authorList>
            <person name="Nguyen H.D."/>
            <person name="Samba Siva P."/>
            <person name="Cullis J."/>
            <person name="Levesque C.A."/>
            <person name="Hambleton S."/>
        </authorList>
    </citation>
    <scope>NUCLEOTIDE SEQUENCE</scope>
    <source>
        <strain evidence="2">DAOMC 236422</strain>
    </source>
</reference>
<dbReference type="SMART" id="SM00829">
    <property type="entry name" value="PKS_ER"/>
    <property type="match status" value="1"/>
</dbReference>
<name>A0A8X7N105_9BASI</name>